<dbReference type="Proteomes" id="UP001497392">
    <property type="component" value="Unassembled WGS sequence"/>
</dbReference>
<feature type="compositionally biased region" description="Basic and acidic residues" evidence="1">
    <location>
        <begin position="587"/>
        <end position="609"/>
    </location>
</feature>
<feature type="region of interest" description="Disordered" evidence="1">
    <location>
        <begin position="186"/>
        <end position="220"/>
    </location>
</feature>
<feature type="compositionally biased region" description="Basic and acidic residues" evidence="1">
    <location>
        <begin position="665"/>
        <end position="682"/>
    </location>
</feature>
<feature type="compositionally biased region" description="Acidic residues" evidence="1">
    <location>
        <begin position="33"/>
        <end position="48"/>
    </location>
</feature>
<feature type="compositionally biased region" description="Basic and acidic residues" evidence="1">
    <location>
        <begin position="714"/>
        <end position="734"/>
    </location>
</feature>
<feature type="compositionally biased region" description="Basic and acidic residues" evidence="1">
    <location>
        <begin position="690"/>
        <end position="702"/>
    </location>
</feature>
<evidence type="ECO:0000313" key="3">
    <source>
        <dbReference type="Proteomes" id="UP001497392"/>
    </source>
</evidence>
<dbReference type="EMBL" id="CAXHTA020000017">
    <property type="protein sequence ID" value="CAL5227889.1"/>
    <property type="molecule type" value="Genomic_DNA"/>
</dbReference>
<name>A0ABP1GBD2_9CHLO</name>
<protein>
    <submittedName>
        <fullName evidence="2">G10930 protein</fullName>
    </submittedName>
</protein>
<gene>
    <name evidence="2" type="primary">g10930</name>
    <name evidence="2" type="ORF">VP750_LOCUS9795</name>
</gene>
<evidence type="ECO:0000313" key="2">
    <source>
        <dbReference type="EMBL" id="CAL5227889.1"/>
    </source>
</evidence>
<sequence length="859" mass="95976">MAARNQPNASDSFVEQLLRSGPDVSGHDHTEAEAEEVDYGETDEDAQDAEGPHRVDRGRGARRSPAERGKHDPISWREWQPPEPHRHRSRSRSRGIDPRSFRERRPSQEHRDSARTHALAWEQADRECWRAEQERPLPWPKYEDSLSPRRLRLERSYYSPERAHYSMRDPRDSYLERSHSLWESAHYRHPSASHSLPERLESRDGRAGSFDGQLHPTSPSLVRERTHAHMSHPRARLLAPEPVGGLWLPQPGEYADDRPPPQRRILLQRAGPEEERLIIRRPLSPERHSPADAWYLDSVNGGLAASRRVEYDPRPSSDYPLVKIDGVWRHVPPSSPRKRSAYRRHSPDAGHHSILHAARGATLPREAPESSSRMRRQLSHGQGYHREQEKAFATARDSAKLAPAPGDLPERLPGPPVLPGPPPVPDDRSRASQRRRNTLFSDVPSAAEAQKAPSAAHEDGEQAQPQAQPDMPAGSAVSEEGLIKDAPQETRPHGPGSKDKSGESRAVKEEAALTTAASGSARSMAAAEPAGRAVETTLSKRPAEGGLADGRHSHSKRPKAEAEPRRRTSTASEVEASHADGPVQGRESTDRQKARSRDSKRSSSTEDRSNLLPQQLRAEQPQEHGAADSKDPKGDKKGSPNRTASTTWRADKERPEGGSTFVRDFYARTERSASEKATDPKSRPSKAQRASKDTKESTKGPSHEANGSARSSHATREAPRAAVGRRDALKELRGRGGVRALRPVRERDVQRSSRQRLSGSSRDAKPGKHVGLPSWLGNKPEDCNEWYYMDPKGKLQGPCSISSFRLWLTRMKENSELDSERKEFLKCMVWRKGMNRREPLERLLALADAEAAKQKSGMD</sequence>
<feature type="region of interest" description="Disordered" evidence="1">
    <location>
        <begin position="1"/>
        <end position="118"/>
    </location>
</feature>
<keyword evidence="3" id="KW-1185">Reference proteome</keyword>
<feature type="compositionally biased region" description="Basic and acidic residues" evidence="1">
    <location>
        <begin position="50"/>
        <end position="75"/>
    </location>
</feature>
<accession>A0ABP1GBD2</accession>
<feature type="compositionally biased region" description="Basic and acidic residues" evidence="1">
    <location>
        <begin position="94"/>
        <end position="115"/>
    </location>
</feature>
<feature type="compositionally biased region" description="Polar residues" evidence="1">
    <location>
        <begin position="1"/>
        <end position="13"/>
    </location>
</feature>
<organism evidence="2 3">
    <name type="scientific">Coccomyxa viridis</name>
    <dbReference type="NCBI Taxonomy" id="1274662"/>
    <lineage>
        <taxon>Eukaryota</taxon>
        <taxon>Viridiplantae</taxon>
        <taxon>Chlorophyta</taxon>
        <taxon>core chlorophytes</taxon>
        <taxon>Trebouxiophyceae</taxon>
        <taxon>Trebouxiophyceae incertae sedis</taxon>
        <taxon>Coccomyxaceae</taxon>
        <taxon>Coccomyxa</taxon>
    </lineage>
</organism>
<feature type="region of interest" description="Disordered" evidence="1">
    <location>
        <begin position="330"/>
        <end position="776"/>
    </location>
</feature>
<feature type="compositionally biased region" description="Basic and acidic residues" evidence="1">
    <location>
        <begin position="196"/>
        <end position="206"/>
    </location>
</feature>
<proteinExistence type="predicted"/>
<feature type="compositionally biased region" description="Low complexity" evidence="1">
    <location>
        <begin position="444"/>
        <end position="455"/>
    </location>
</feature>
<evidence type="ECO:0000256" key="1">
    <source>
        <dbReference type="SAM" id="MobiDB-lite"/>
    </source>
</evidence>
<feature type="compositionally biased region" description="Pro residues" evidence="1">
    <location>
        <begin position="412"/>
        <end position="424"/>
    </location>
</feature>
<feature type="compositionally biased region" description="Basic and acidic residues" evidence="1">
    <location>
        <begin position="620"/>
        <end position="638"/>
    </location>
</feature>
<comment type="caution">
    <text evidence="2">The sequence shown here is derived from an EMBL/GenBank/DDBJ whole genome shotgun (WGS) entry which is preliminary data.</text>
</comment>
<feature type="compositionally biased region" description="Basic and acidic residues" evidence="1">
    <location>
        <begin position="481"/>
        <end position="511"/>
    </location>
</feature>
<reference evidence="2 3" key="1">
    <citation type="submission" date="2024-06" db="EMBL/GenBank/DDBJ databases">
        <authorList>
            <person name="Kraege A."/>
            <person name="Thomma B."/>
        </authorList>
    </citation>
    <scope>NUCLEOTIDE SEQUENCE [LARGE SCALE GENOMIC DNA]</scope>
</reference>
<feature type="compositionally biased region" description="Low complexity" evidence="1">
    <location>
        <begin position="516"/>
        <end position="527"/>
    </location>
</feature>